<evidence type="ECO:0000313" key="5">
    <source>
        <dbReference type="Proteomes" id="UP000028980"/>
    </source>
</evidence>
<gene>
    <name evidence="4" type="ORF">JCM19275_1047</name>
    <name evidence="2" type="ORF">JCM19296_1482</name>
    <name evidence="3" type="ORF">JCM19314_3434</name>
</gene>
<dbReference type="EMBL" id="BBNT01000003">
    <property type="protein sequence ID" value="GAL75008.1"/>
    <property type="molecule type" value="Genomic_DNA"/>
</dbReference>
<accession>A0A081DAD9</accession>
<sequence>MAFPRFLMGDNAHHPEDIFVVHLDYPRFVINLKDDTLEFLEDIEKKDKEELEEETKNLIEEASRFYDEQCAIYDKE</sequence>
<feature type="coiled-coil region" evidence="1">
    <location>
        <begin position="37"/>
        <end position="68"/>
    </location>
</feature>
<reference evidence="5 6" key="1">
    <citation type="journal article" date="2014" name="Genome Announc.">
        <title>Draft Genome Sequences of Marine Flavobacterium Nonlabens Strains NR17, NR24, NR27, NR32, NR33, and Ara13.</title>
        <authorList>
            <person name="Nakanishi M."/>
            <person name="Meirelles P."/>
            <person name="Suzuki R."/>
            <person name="Takatani N."/>
            <person name="Mino S."/>
            <person name="Suda W."/>
            <person name="Oshima K."/>
            <person name="Hattori M."/>
            <person name="Ohkuma M."/>
            <person name="Hosokawa M."/>
            <person name="Miyashita K."/>
            <person name="Thompson F.L."/>
            <person name="Niwa A."/>
            <person name="Sawabe T."/>
            <person name="Sawabe T."/>
        </authorList>
    </citation>
    <scope>NUCLEOTIDE SEQUENCE [LARGE SCALE GENOMIC DNA]</scope>
    <source>
        <strain evidence="4">JCM 19275</strain>
        <strain evidence="2">JCM 19296</strain>
        <strain evidence="3">JCM 19314</strain>
        <strain evidence="7">JCM19275</strain>
        <strain evidence="5">JCM19296</strain>
        <strain evidence="6">JCM19314</strain>
    </source>
</reference>
<dbReference type="RefSeq" id="WP_042246202.1">
    <property type="nucleotide sequence ID" value="NZ_CP136694.1"/>
</dbReference>
<dbReference type="GeneID" id="90596585"/>
<name>A0A081DAD9_NONUL</name>
<dbReference type="AlphaFoldDB" id="A0A081DAD9"/>
<evidence type="ECO:0000313" key="6">
    <source>
        <dbReference type="Proteomes" id="UP000029226"/>
    </source>
</evidence>
<comment type="caution">
    <text evidence="2">The sequence shown here is derived from an EMBL/GenBank/DDBJ whole genome shotgun (WGS) entry which is preliminary data.</text>
</comment>
<protein>
    <submittedName>
        <fullName evidence="2">Uncharacterized protein</fullName>
    </submittedName>
</protein>
<dbReference type="Proteomes" id="UP000029647">
    <property type="component" value="Unassembled WGS sequence"/>
</dbReference>
<evidence type="ECO:0000313" key="2">
    <source>
        <dbReference type="EMBL" id="GAK75885.1"/>
    </source>
</evidence>
<dbReference type="Proteomes" id="UP000029226">
    <property type="component" value="Unassembled WGS sequence"/>
</dbReference>
<evidence type="ECO:0000313" key="7">
    <source>
        <dbReference type="Proteomes" id="UP000029647"/>
    </source>
</evidence>
<evidence type="ECO:0000256" key="1">
    <source>
        <dbReference type="SAM" id="Coils"/>
    </source>
</evidence>
<organism evidence="2 5">
    <name type="scientific">Nonlabens ulvanivorans</name>
    <name type="common">Persicivirga ulvanivorans</name>
    <dbReference type="NCBI Taxonomy" id="906888"/>
    <lineage>
        <taxon>Bacteria</taxon>
        <taxon>Pseudomonadati</taxon>
        <taxon>Bacteroidota</taxon>
        <taxon>Flavobacteriia</taxon>
        <taxon>Flavobacteriales</taxon>
        <taxon>Flavobacteriaceae</taxon>
        <taxon>Nonlabens</taxon>
    </lineage>
</organism>
<proteinExistence type="predicted"/>
<dbReference type="Proteomes" id="UP000028980">
    <property type="component" value="Unassembled WGS sequence"/>
</dbReference>
<evidence type="ECO:0000313" key="3">
    <source>
        <dbReference type="EMBL" id="GAK99389.1"/>
    </source>
</evidence>
<evidence type="ECO:0000313" key="4">
    <source>
        <dbReference type="EMBL" id="GAL75008.1"/>
    </source>
</evidence>
<dbReference type="EMBL" id="BBMM01000002">
    <property type="protein sequence ID" value="GAK99389.1"/>
    <property type="molecule type" value="Genomic_DNA"/>
</dbReference>
<keyword evidence="1" id="KW-0175">Coiled coil</keyword>
<dbReference type="EMBL" id="BBLG01000003">
    <property type="protein sequence ID" value="GAK75885.1"/>
    <property type="molecule type" value="Genomic_DNA"/>
</dbReference>